<reference evidence="1" key="1">
    <citation type="submission" date="2022-10" db="EMBL/GenBank/DDBJ databases">
        <title>Culturing micro-colonial fungi from biological soil crusts in the Mojave desert and describing Neophaeococcomyces mojavensis, and introducing the new genera and species Taxawa tesnikishii.</title>
        <authorList>
            <person name="Kurbessoian T."/>
            <person name="Stajich J.E."/>
        </authorList>
    </citation>
    <scope>NUCLEOTIDE SEQUENCE</scope>
    <source>
        <strain evidence="1">JES_115</strain>
    </source>
</reference>
<dbReference type="Proteomes" id="UP001172680">
    <property type="component" value="Unassembled WGS sequence"/>
</dbReference>
<keyword evidence="2" id="KW-1185">Reference proteome</keyword>
<dbReference type="EMBL" id="JAPDRP010000008">
    <property type="protein sequence ID" value="KAJ9645079.1"/>
    <property type="molecule type" value="Genomic_DNA"/>
</dbReference>
<protein>
    <submittedName>
        <fullName evidence="1">Uncharacterized protein</fullName>
    </submittedName>
</protein>
<comment type="caution">
    <text evidence="1">The sequence shown here is derived from an EMBL/GenBank/DDBJ whole genome shotgun (WGS) entry which is preliminary data.</text>
</comment>
<organism evidence="1 2">
    <name type="scientific">Coniosporium tulheliwenetii</name>
    <dbReference type="NCBI Taxonomy" id="3383036"/>
    <lineage>
        <taxon>Eukaryota</taxon>
        <taxon>Fungi</taxon>
        <taxon>Dikarya</taxon>
        <taxon>Ascomycota</taxon>
        <taxon>Pezizomycotina</taxon>
        <taxon>Dothideomycetes</taxon>
        <taxon>Dothideomycetes incertae sedis</taxon>
        <taxon>Coniosporium</taxon>
    </lineage>
</organism>
<name>A0ACC2ZC90_9PEZI</name>
<proteinExistence type="predicted"/>
<accession>A0ACC2ZC90</accession>
<evidence type="ECO:0000313" key="2">
    <source>
        <dbReference type="Proteomes" id="UP001172680"/>
    </source>
</evidence>
<sequence length="403" mass="42969">MGGPRIPAETRPRIPFSEGGPVYTSQDARSGGEPSSRWYSHATPQPRPSEGYGLQLGHGKKTPWRDEQRTGSDPAQRSGRQMPSQQSESRYRLADEDSAPVPRRTRLTKPPIKLVSVGGVPVDANAPSQNPTTAEAGSHEAANIASLTPKPLRINKEATPTTPTKARRASMDGDLVGAKQSPHKRDYSLASLATQFEQLSVASPKKDPLQGLAAYALLKTTPTKQATLPNWGLLESTEAMKKEEEAKSAPVAAAKNTTVAASMAKSKWAPTGAPVGMVQETLSPVAHYNSQALLHRPAEAAVMEAPRPESYSTSIPDVGTHATASREEKLATKPLNVEHDQPYDAGESVSPEYPRPTSSTASQAGSVLAEGPEEDDTIPHPAVGKPSLFNPEAARLAKRTLRA</sequence>
<gene>
    <name evidence="1" type="ORF">H2199_003083</name>
</gene>
<evidence type="ECO:0000313" key="1">
    <source>
        <dbReference type="EMBL" id="KAJ9645079.1"/>
    </source>
</evidence>